<dbReference type="EMBL" id="CP036265">
    <property type="protein sequence ID" value="QDT15905.1"/>
    <property type="molecule type" value="Genomic_DNA"/>
</dbReference>
<evidence type="ECO:0000313" key="2">
    <source>
        <dbReference type="EMBL" id="QDT15905.1"/>
    </source>
</evidence>
<dbReference type="GO" id="GO:0032259">
    <property type="term" value="P:methylation"/>
    <property type="evidence" value="ECO:0007669"/>
    <property type="project" value="UniProtKB-KW"/>
</dbReference>
<protein>
    <submittedName>
        <fullName evidence="2">2-O-methyltransferase NoeI</fullName>
        <ecNumber evidence="2">2.1.1.-</ecNumber>
    </submittedName>
</protein>
<keyword evidence="2" id="KW-0808">Transferase</keyword>
<proteinExistence type="predicted"/>
<evidence type="ECO:0000313" key="3">
    <source>
        <dbReference type="Proteomes" id="UP000318741"/>
    </source>
</evidence>
<dbReference type="AlphaFoldDB" id="A0A517P978"/>
<reference evidence="2 3" key="1">
    <citation type="submission" date="2019-02" db="EMBL/GenBank/DDBJ databases">
        <title>Deep-cultivation of Planctomycetes and their phenomic and genomic characterization uncovers novel biology.</title>
        <authorList>
            <person name="Wiegand S."/>
            <person name="Jogler M."/>
            <person name="Boedeker C."/>
            <person name="Pinto D."/>
            <person name="Vollmers J."/>
            <person name="Rivas-Marin E."/>
            <person name="Kohn T."/>
            <person name="Peeters S.H."/>
            <person name="Heuer A."/>
            <person name="Rast P."/>
            <person name="Oberbeckmann S."/>
            <person name="Bunk B."/>
            <person name="Jeske O."/>
            <person name="Meyerdierks A."/>
            <person name="Storesund J.E."/>
            <person name="Kallscheuer N."/>
            <person name="Luecker S."/>
            <person name="Lage O.M."/>
            <person name="Pohl T."/>
            <person name="Merkel B.J."/>
            <person name="Hornburger P."/>
            <person name="Mueller R.-W."/>
            <person name="Bruemmer F."/>
            <person name="Labrenz M."/>
            <person name="Spormann A.M."/>
            <person name="Op den Camp H."/>
            <person name="Overmann J."/>
            <person name="Amann R."/>
            <person name="Jetten M.S.M."/>
            <person name="Mascher T."/>
            <person name="Medema M.H."/>
            <person name="Devos D.P."/>
            <person name="Kaster A.-K."/>
            <person name="Ovreas L."/>
            <person name="Rohde M."/>
            <person name="Galperin M.Y."/>
            <person name="Jogler C."/>
        </authorList>
    </citation>
    <scope>NUCLEOTIDE SEQUENCE [LARGE SCALE GENOMIC DNA]</scope>
    <source>
        <strain evidence="2 3">CA12</strain>
    </source>
</reference>
<dbReference type="OrthoDB" id="4104638at2"/>
<evidence type="ECO:0000259" key="1">
    <source>
        <dbReference type="Pfam" id="PF05050"/>
    </source>
</evidence>
<dbReference type="InterPro" id="IPR053188">
    <property type="entry name" value="FkbM_Methyltransferase"/>
</dbReference>
<dbReference type="Proteomes" id="UP000318741">
    <property type="component" value="Chromosome"/>
</dbReference>
<dbReference type="KEGG" id="acaf:CA12_20030"/>
<dbReference type="SUPFAM" id="SSF53335">
    <property type="entry name" value="S-adenosyl-L-methionine-dependent methyltransferases"/>
    <property type="match status" value="1"/>
</dbReference>
<organism evidence="2 3">
    <name type="scientific">Alienimonas californiensis</name>
    <dbReference type="NCBI Taxonomy" id="2527989"/>
    <lineage>
        <taxon>Bacteria</taxon>
        <taxon>Pseudomonadati</taxon>
        <taxon>Planctomycetota</taxon>
        <taxon>Planctomycetia</taxon>
        <taxon>Planctomycetales</taxon>
        <taxon>Planctomycetaceae</taxon>
        <taxon>Alienimonas</taxon>
    </lineage>
</organism>
<dbReference type="Gene3D" id="3.40.50.150">
    <property type="entry name" value="Vaccinia Virus protein VP39"/>
    <property type="match status" value="1"/>
</dbReference>
<dbReference type="InterPro" id="IPR029063">
    <property type="entry name" value="SAM-dependent_MTases_sf"/>
</dbReference>
<dbReference type="EC" id="2.1.1.-" evidence="2"/>
<name>A0A517P978_9PLAN</name>
<accession>A0A517P978</accession>
<dbReference type="InterPro" id="IPR006342">
    <property type="entry name" value="FkbM_mtfrase"/>
</dbReference>
<dbReference type="GO" id="GO:0008171">
    <property type="term" value="F:O-methyltransferase activity"/>
    <property type="evidence" value="ECO:0007669"/>
    <property type="project" value="TreeGrafter"/>
</dbReference>
<keyword evidence="3" id="KW-1185">Reference proteome</keyword>
<dbReference type="PANTHER" id="PTHR36973">
    <property type="entry name" value="SLL1456 PROTEIN-RELATED"/>
    <property type="match status" value="1"/>
</dbReference>
<dbReference type="PANTHER" id="PTHR36973:SF4">
    <property type="entry name" value="NODULATION PROTEIN"/>
    <property type="match status" value="1"/>
</dbReference>
<dbReference type="Pfam" id="PF05050">
    <property type="entry name" value="Methyltransf_21"/>
    <property type="match status" value="1"/>
</dbReference>
<feature type="domain" description="Methyltransferase FkbM" evidence="1">
    <location>
        <begin position="33"/>
        <end position="201"/>
    </location>
</feature>
<dbReference type="NCBIfam" id="TIGR01444">
    <property type="entry name" value="fkbM_fam"/>
    <property type="match status" value="1"/>
</dbReference>
<keyword evidence="2" id="KW-0489">Methyltransferase</keyword>
<sequence length="226" mass="25475">MKSSWPRAVYRRVKRLLGREPDGFLRSVSGVIHVGANDGEERVAYDKFGLRVLWVEPIPTVFEQLESNLAPFPKQRAVQALVTDRDDRAYEFHISNNEGKSSSILDLKEHRDIWPGVQYTKTLSLQGVTLPSLLQRHEIDPAAYDALIMDTQGSELLVLQGAEALLPQFQFIKAEVADFEAYAGCCQLADLDAFMTGHGFKTYSKTPFARRAEGGAYYDVTYRRNA</sequence>
<gene>
    <name evidence="2" type="primary">noeI_3</name>
    <name evidence="2" type="ORF">CA12_20030</name>
</gene>